<keyword evidence="1" id="KW-0812">Transmembrane</keyword>
<name>A0A418UZK3_RHOPL</name>
<dbReference type="EMBL" id="QYYD01000026">
    <property type="protein sequence ID" value="RJF68740.1"/>
    <property type="molecule type" value="Genomic_DNA"/>
</dbReference>
<comment type="caution">
    <text evidence="3">The sequence shown here is derived from an EMBL/GenBank/DDBJ whole genome shotgun (WGS) entry which is preliminary data.</text>
</comment>
<feature type="domain" description="Inner membrane protein YgaP-like transmembrane" evidence="2">
    <location>
        <begin position="1"/>
        <end position="61"/>
    </location>
</feature>
<proteinExistence type="predicted"/>
<dbReference type="Proteomes" id="UP000285523">
    <property type="component" value="Unassembled WGS sequence"/>
</dbReference>
<organism evidence="3 4">
    <name type="scientific">Rhodopseudomonas palustris</name>
    <dbReference type="NCBI Taxonomy" id="1076"/>
    <lineage>
        <taxon>Bacteria</taxon>
        <taxon>Pseudomonadati</taxon>
        <taxon>Pseudomonadota</taxon>
        <taxon>Alphaproteobacteria</taxon>
        <taxon>Hyphomicrobiales</taxon>
        <taxon>Nitrobacteraceae</taxon>
        <taxon>Rhodopseudomonas</taxon>
    </lineage>
</organism>
<dbReference type="AlphaFoldDB" id="A0A418UZK3"/>
<accession>A0A418UZK3</accession>
<feature type="transmembrane region" description="Helical" evidence="1">
    <location>
        <begin position="7"/>
        <end position="25"/>
    </location>
</feature>
<keyword evidence="1" id="KW-1133">Transmembrane helix</keyword>
<protein>
    <submittedName>
        <fullName evidence="3">DUF2892 domain-containing protein</fullName>
    </submittedName>
</protein>
<sequence>MTTNVGMIDRLLRAVVGIGLITWALTGGPIWAWVGVVPLLTAAVGFCPAYTLFGIRTCPAKQS</sequence>
<evidence type="ECO:0000256" key="1">
    <source>
        <dbReference type="SAM" id="Phobius"/>
    </source>
</evidence>
<dbReference type="RefSeq" id="WP_119858602.1">
    <property type="nucleotide sequence ID" value="NZ_QYYD01000026.1"/>
</dbReference>
<reference evidence="3 4" key="1">
    <citation type="submission" date="2018-09" db="EMBL/GenBank/DDBJ databases">
        <title>Draft genome sequence of Rhodopseudomonas palustris 2.1.18.</title>
        <authorList>
            <person name="Robertson S.L."/>
            <person name="Meyer T.E."/>
            <person name="Kyndt J.A."/>
        </authorList>
    </citation>
    <scope>NUCLEOTIDE SEQUENCE [LARGE SCALE GENOMIC DNA]</scope>
    <source>
        <strain evidence="3 4">2.1.18</strain>
    </source>
</reference>
<dbReference type="Pfam" id="PF11127">
    <property type="entry name" value="YgaP-like_TM"/>
    <property type="match status" value="1"/>
</dbReference>
<feature type="transmembrane region" description="Helical" evidence="1">
    <location>
        <begin position="31"/>
        <end position="53"/>
    </location>
</feature>
<dbReference type="OrthoDB" id="9804804at2"/>
<evidence type="ECO:0000259" key="2">
    <source>
        <dbReference type="Pfam" id="PF11127"/>
    </source>
</evidence>
<dbReference type="InterPro" id="IPR021309">
    <property type="entry name" value="YgaP-like_TM"/>
</dbReference>
<keyword evidence="1" id="KW-0472">Membrane</keyword>
<gene>
    <name evidence="3" type="ORF">D4Q52_21415</name>
</gene>
<evidence type="ECO:0000313" key="4">
    <source>
        <dbReference type="Proteomes" id="UP000285523"/>
    </source>
</evidence>
<evidence type="ECO:0000313" key="3">
    <source>
        <dbReference type="EMBL" id="RJF68740.1"/>
    </source>
</evidence>